<accession>A0A4V3EJ12</accession>
<dbReference type="InterPro" id="IPR039528">
    <property type="entry name" value="DPM1-like"/>
</dbReference>
<gene>
    <name evidence="5" type="ORF">BDK89_2109</name>
</gene>
<dbReference type="CDD" id="cd06442">
    <property type="entry name" value="DPM1_like"/>
    <property type="match status" value="1"/>
</dbReference>
<protein>
    <submittedName>
        <fullName evidence="5">Dolichol-phosphate mannosyltransferase</fullName>
    </submittedName>
</protein>
<evidence type="ECO:0000256" key="1">
    <source>
        <dbReference type="ARBA" id="ARBA00006739"/>
    </source>
</evidence>
<dbReference type="PANTHER" id="PTHR43398">
    <property type="entry name" value="DOLICHOL-PHOSPHATE MANNOSYLTRANSFERASE SUBUNIT 1"/>
    <property type="match status" value="1"/>
</dbReference>
<keyword evidence="6" id="KW-1185">Reference proteome</keyword>
<dbReference type="InterPro" id="IPR029044">
    <property type="entry name" value="Nucleotide-diphossugar_trans"/>
</dbReference>
<dbReference type="GO" id="GO:0009247">
    <property type="term" value="P:glycolipid biosynthetic process"/>
    <property type="evidence" value="ECO:0007669"/>
    <property type="project" value="TreeGrafter"/>
</dbReference>
<evidence type="ECO:0000256" key="3">
    <source>
        <dbReference type="ARBA" id="ARBA00022679"/>
    </source>
</evidence>
<dbReference type="RefSeq" id="WP_133868890.1">
    <property type="nucleotide sequence ID" value="NZ_SOAU01000001.1"/>
</dbReference>
<name>A0A4V3EJ12_9ACTN</name>
<dbReference type="SUPFAM" id="SSF53448">
    <property type="entry name" value="Nucleotide-diphospho-sugar transferases"/>
    <property type="match status" value="1"/>
</dbReference>
<reference evidence="5 6" key="1">
    <citation type="submission" date="2019-03" db="EMBL/GenBank/DDBJ databases">
        <title>Sequencing the genomes of 1000 actinobacteria strains.</title>
        <authorList>
            <person name="Klenk H.-P."/>
        </authorList>
    </citation>
    <scope>NUCLEOTIDE SEQUENCE [LARGE SCALE GENOMIC DNA]</scope>
    <source>
        <strain evidence="5 6">DSM 18936</strain>
    </source>
</reference>
<sequence length="241" mass="26910">MRSIVVLPTYNEAETIRPYVRALRAVSTDIELLVVDDNSPDGTGDIVRELGADDPGIRLLHRDAKDGLGAAYRAGFRTVLSEDYDVIVSMDADLSHDPAVIPTMLELIEQGADVVIGSRYVEGGGTANWPMRRRVLSRWGNAYTRAVLGIHVRDCTAGYRAYRSDVLASIDPGTTRAEGYAFLTELIRRLDHQGYRIEETPITFTDRTLGSSKMSPTIIAESMWRVTRWAVVNRLFGRDRH</sequence>
<keyword evidence="3 5" id="KW-0808">Transferase</keyword>
<proteinExistence type="inferred from homology"/>
<dbReference type="GO" id="GO:0016020">
    <property type="term" value="C:membrane"/>
    <property type="evidence" value="ECO:0007669"/>
    <property type="project" value="GOC"/>
</dbReference>
<feature type="domain" description="Glycosyltransferase 2-like" evidence="4">
    <location>
        <begin position="5"/>
        <end position="168"/>
    </location>
</feature>
<evidence type="ECO:0000313" key="6">
    <source>
        <dbReference type="Proteomes" id="UP000294558"/>
    </source>
</evidence>
<dbReference type="PANTHER" id="PTHR43398:SF1">
    <property type="entry name" value="DOLICHOL-PHOSPHATE MANNOSYLTRANSFERASE SUBUNIT 1"/>
    <property type="match status" value="1"/>
</dbReference>
<dbReference type="FunFam" id="3.90.550.10:FF:000122">
    <property type="entry name" value="Dolichol-phosphate mannosyltransferase subunit 1"/>
    <property type="match status" value="1"/>
</dbReference>
<organism evidence="5 6">
    <name type="scientific">Ilumatobacter fluminis</name>
    <dbReference type="NCBI Taxonomy" id="467091"/>
    <lineage>
        <taxon>Bacteria</taxon>
        <taxon>Bacillati</taxon>
        <taxon>Actinomycetota</taxon>
        <taxon>Acidimicrobiia</taxon>
        <taxon>Acidimicrobiales</taxon>
        <taxon>Ilumatobacteraceae</taxon>
        <taxon>Ilumatobacter</taxon>
    </lineage>
</organism>
<comment type="similarity">
    <text evidence="1">Belongs to the glycosyltransferase 2 family.</text>
</comment>
<dbReference type="Proteomes" id="UP000294558">
    <property type="component" value="Unassembled WGS sequence"/>
</dbReference>
<dbReference type="AlphaFoldDB" id="A0A4V3EJ12"/>
<comment type="caution">
    <text evidence="5">The sequence shown here is derived from an EMBL/GenBank/DDBJ whole genome shotgun (WGS) entry which is preliminary data.</text>
</comment>
<dbReference type="InterPro" id="IPR001173">
    <property type="entry name" value="Glyco_trans_2-like"/>
</dbReference>
<keyword evidence="2 5" id="KW-0328">Glycosyltransferase</keyword>
<evidence type="ECO:0000259" key="4">
    <source>
        <dbReference type="Pfam" id="PF00535"/>
    </source>
</evidence>
<dbReference type="GO" id="GO:0004582">
    <property type="term" value="F:dolichyl-phosphate beta-D-mannosyltransferase activity"/>
    <property type="evidence" value="ECO:0007669"/>
    <property type="project" value="InterPro"/>
</dbReference>
<evidence type="ECO:0000313" key="5">
    <source>
        <dbReference type="EMBL" id="TDT16518.1"/>
    </source>
</evidence>
<dbReference type="EMBL" id="SOAU01000001">
    <property type="protein sequence ID" value="TDT16518.1"/>
    <property type="molecule type" value="Genomic_DNA"/>
</dbReference>
<dbReference type="Pfam" id="PF00535">
    <property type="entry name" value="Glycos_transf_2"/>
    <property type="match status" value="1"/>
</dbReference>
<dbReference type="OrthoDB" id="9810303at2"/>
<evidence type="ECO:0000256" key="2">
    <source>
        <dbReference type="ARBA" id="ARBA00022676"/>
    </source>
</evidence>
<dbReference type="Gene3D" id="3.90.550.10">
    <property type="entry name" value="Spore Coat Polysaccharide Biosynthesis Protein SpsA, Chain A"/>
    <property type="match status" value="1"/>
</dbReference>